<dbReference type="RefSeq" id="WP_120516214.1">
    <property type="nucleotide sequence ID" value="NZ_QXZY01000005.1"/>
</dbReference>
<accession>A0A3N4MI71</accession>
<evidence type="ECO:0000259" key="2">
    <source>
        <dbReference type="PROSITE" id="PS50125"/>
    </source>
</evidence>
<dbReference type="InterPro" id="IPR029787">
    <property type="entry name" value="Nucleotide_cyclase"/>
</dbReference>
<dbReference type="SUPFAM" id="SSF55073">
    <property type="entry name" value="Nucleotide cyclase"/>
    <property type="match status" value="1"/>
</dbReference>
<evidence type="ECO:0000256" key="1">
    <source>
        <dbReference type="SAM" id="Phobius"/>
    </source>
</evidence>
<dbReference type="Gene3D" id="3.30.70.1230">
    <property type="entry name" value="Nucleotide cyclase"/>
    <property type="match status" value="1"/>
</dbReference>
<dbReference type="PANTHER" id="PTHR43081:SF1">
    <property type="entry name" value="ADENYLATE CYCLASE, TERMINAL-DIFFERENTIATION SPECIFIC"/>
    <property type="match status" value="1"/>
</dbReference>
<keyword evidence="1" id="KW-0812">Transmembrane</keyword>
<dbReference type="PANTHER" id="PTHR43081">
    <property type="entry name" value="ADENYLATE CYCLASE, TERMINAL-DIFFERENTIATION SPECIFIC-RELATED"/>
    <property type="match status" value="1"/>
</dbReference>
<dbReference type="InterPro" id="IPR050697">
    <property type="entry name" value="Adenylyl/Guanylyl_Cyclase_3/4"/>
</dbReference>
<proteinExistence type="predicted"/>
<gene>
    <name evidence="3" type="ORF">EG028_09215</name>
</gene>
<feature type="transmembrane region" description="Helical" evidence="1">
    <location>
        <begin position="89"/>
        <end position="111"/>
    </location>
</feature>
<keyword evidence="1" id="KW-1133">Transmembrane helix</keyword>
<evidence type="ECO:0000313" key="4">
    <source>
        <dbReference type="Proteomes" id="UP000279089"/>
    </source>
</evidence>
<dbReference type="InterPro" id="IPR001054">
    <property type="entry name" value="A/G_cyclase"/>
</dbReference>
<dbReference type="EMBL" id="RMBX01000004">
    <property type="protein sequence ID" value="RPD41487.1"/>
    <property type="molecule type" value="Genomic_DNA"/>
</dbReference>
<keyword evidence="1" id="KW-0472">Membrane</keyword>
<feature type="transmembrane region" description="Helical" evidence="1">
    <location>
        <begin position="131"/>
        <end position="151"/>
    </location>
</feature>
<keyword evidence="4" id="KW-1185">Reference proteome</keyword>
<dbReference type="GO" id="GO:0004016">
    <property type="term" value="F:adenylate cyclase activity"/>
    <property type="evidence" value="ECO:0007669"/>
    <property type="project" value="UniProtKB-ARBA"/>
</dbReference>
<dbReference type="CDD" id="cd07302">
    <property type="entry name" value="CHD"/>
    <property type="match status" value="1"/>
</dbReference>
<feature type="domain" description="Guanylate cyclase" evidence="2">
    <location>
        <begin position="184"/>
        <end position="313"/>
    </location>
</feature>
<evidence type="ECO:0000313" key="3">
    <source>
        <dbReference type="EMBL" id="RPD41487.1"/>
    </source>
</evidence>
<dbReference type="Proteomes" id="UP000279089">
    <property type="component" value="Unassembled WGS sequence"/>
</dbReference>
<comment type="caution">
    <text evidence="3">The sequence shown here is derived from an EMBL/GenBank/DDBJ whole genome shotgun (WGS) entry which is preliminary data.</text>
</comment>
<feature type="transmembrane region" description="Helical" evidence="1">
    <location>
        <begin position="50"/>
        <end position="77"/>
    </location>
</feature>
<name>A0A3N4MI71_9BACT</name>
<dbReference type="Pfam" id="PF00211">
    <property type="entry name" value="Guanylate_cyc"/>
    <property type="match status" value="1"/>
</dbReference>
<dbReference type="AlphaFoldDB" id="A0A3N4MI71"/>
<dbReference type="OrthoDB" id="9768499at2"/>
<dbReference type="GO" id="GO:0009190">
    <property type="term" value="P:cyclic nucleotide biosynthetic process"/>
    <property type="evidence" value="ECO:0007669"/>
    <property type="project" value="InterPro"/>
</dbReference>
<protein>
    <submittedName>
        <fullName evidence="3">Adenylate/guanylate cyclase domain-containing protein</fullName>
    </submittedName>
</protein>
<feature type="transmembrane region" description="Helical" evidence="1">
    <location>
        <begin position="12"/>
        <end position="30"/>
    </location>
</feature>
<dbReference type="PROSITE" id="PS50125">
    <property type="entry name" value="GUANYLATE_CYCLASE_2"/>
    <property type="match status" value="1"/>
</dbReference>
<organism evidence="3 4">
    <name type="scientific">Chitinophaga barathri</name>
    <dbReference type="NCBI Taxonomy" id="1647451"/>
    <lineage>
        <taxon>Bacteria</taxon>
        <taxon>Pseudomonadati</taxon>
        <taxon>Bacteroidota</taxon>
        <taxon>Chitinophagia</taxon>
        <taxon>Chitinophagales</taxon>
        <taxon>Chitinophagaceae</taxon>
        <taxon>Chitinophaga</taxon>
    </lineage>
</organism>
<sequence length="366" mass="41169">MLSPKTKRNISGIIPFGIIWLLFSIVYSLLERGLLGPQLYYPSTGNPYNFTRNLLVTPVFALFTGLLVGAIEILYLKKFFIQRSFSEKIVYKSVIYLAAIVLFLIILTVNANSFESRAGIFGKDVWNNTRAFFFDYAFLSVSLYMASVILVSQFYAEVSENIGQVVLINLLKGKYHTPKEEERIYMFLDIRSSTSIAERLGHIRYFEMLKEFYADLSDAIIEHSGEIYQYVGDEIVVSWTPGNGLKNNNCIRCFFAIKAAIGKQAEKYRGRFGMLPEFKAGFHQGKVTTGEIGIVKKEIIFTGDVLNTASRIQGLCNTHNVDLLVSGALVAKLETGNGFHIRSLGETGLKGRGEKITLFTVLMNEQ</sequence>
<dbReference type="GO" id="GO:0035556">
    <property type="term" value="P:intracellular signal transduction"/>
    <property type="evidence" value="ECO:0007669"/>
    <property type="project" value="InterPro"/>
</dbReference>
<reference evidence="4" key="1">
    <citation type="submission" date="2018-11" db="EMBL/GenBank/DDBJ databases">
        <title>Chitinophaga lutea sp.nov., isolate from arsenic contaminated soil.</title>
        <authorList>
            <person name="Zong Y."/>
        </authorList>
    </citation>
    <scope>NUCLEOTIDE SEQUENCE [LARGE SCALE GENOMIC DNA]</scope>
    <source>
        <strain evidence="4">YLT18</strain>
    </source>
</reference>